<name>A0A7S0FW40_9DINO</name>
<dbReference type="InterPro" id="IPR032675">
    <property type="entry name" value="LRR_dom_sf"/>
</dbReference>
<organism evidence="1">
    <name type="scientific">Pyrodinium bahamense</name>
    <dbReference type="NCBI Taxonomy" id="73915"/>
    <lineage>
        <taxon>Eukaryota</taxon>
        <taxon>Sar</taxon>
        <taxon>Alveolata</taxon>
        <taxon>Dinophyceae</taxon>
        <taxon>Gonyaulacales</taxon>
        <taxon>Pyrocystaceae</taxon>
        <taxon>Pyrodinium</taxon>
    </lineage>
</organism>
<reference evidence="1" key="1">
    <citation type="submission" date="2021-01" db="EMBL/GenBank/DDBJ databases">
        <authorList>
            <person name="Corre E."/>
            <person name="Pelletier E."/>
            <person name="Niang G."/>
            <person name="Scheremetjew M."/>
            <person name="Finn R."/>
            <person name="Kale V."/>
            <person name="Holt S."/>
            <person name="Cochrane G."/>
            <person name="Meng A."/>
            <person name="Brown T."/>
            <person name="Cohen L."/>
        </authorList>
    </citation>
    <scope>NUCLEOTIDE SEQUENCE</scope>
    <source>
        <strain evidence="1">Pbaha01</strain>
    </source>
</reference>
<evidence type="ECO:0000313" key="1">
    <source>
        <dbReference type="EMBL" id="CAD8383825.1"/>
    </source>
</evidence>
<proteinExistence type="predicted"/>
<dbReference type="Gene3D" id="3.80.10.10">
    <property type="entry name" value="Ribonuclease Inhibitor"/>
    <property type="match status" value="1"/>
</dbReference>
<accession>A0A7S0FW40</accession>
<gene>
    <name evidence="1" type="ORF">PBAH0796_LOCUS27513</name>
</gene>
<sequence>MASDMYCGALAALVRRFPGGLERLVLSLEHCDGVDDADLEALGTSLPLALRELDLTCKSCIGFSDKGVAAVAKGLPKALKSLRIDMRATMTISEASAAALIKNLPESLESLFMSFFPGIFAKFGGHTGIKLSGKAAIQEWRRKALQAVRSSRSCSVL</sequence>
<dbReference type="SUPFAM" id="SSF52047">
    <property type="entry name" value="RNI-like"/>
    <property type="match status" value="1"/>
</dbReference>
<dbReference type="EMBL" id="HBEG01045180">
    <property type="protein sequence ID" value="CAD8383825.1"/>
    <property type="molecule type" value="Transcribed_RNA"/>
</dbReference>
<dbReference type="AlphaFoldDB" id="A0A7S0FW40"/>
<protein>
    <submittedName>
        <fullName evidence="1">Uncharacterized protein</fullName>
    </submittedName>
</protein>